<name>A0AAW1MDQ4_POPJA</name>
<gene>
    <name evidence="1" type="ORF">QE152_g7893</name>
</gene>
<protein>
    <submittedName>
        <fullName evidence="1">Uncharacterized protein</fullName>
    </submittedName>
</protein>
<dbReference type="Proteomes" id="UP001458880">
    <property type="component" value="Unassembled WGS sequence"/>
</dbReference>
<accession>A0AAW1MDQ4</accession>
<sequence length="249" mass="27850">MHETSRWNSTSLPLMRLRLTLSQNLPPQWRQIVTPLHPRSVLIDPRVVSGTPPSGSDEDAKPDGLLDALHSLLSQIEKVAQAIQKTYSTVEQAIYADDTAIYCLRLVFLTSLLLNSLRFQLWSKPYTRTTQQSTCHRGTKTYCGEGCSSPWTEFSPGLDGILSWTARWRLHINNSKCVAVRFTTLEPVSSVSGCHPGPEANLRSPYSAVDLPVRNSQGNSRTPPLQEERAFAQDCPMVRLLGQVWPSHI</sequence>
<dbReference type="AlphaFoldDB" id="A0AAW1MDQ4"/>
<keyword evidence="2" id="KW-1185">Reference proteome</keyword>
<organism evidence="1 2">
    <name type="scientific">Popillia japonica</name>
    <name type="common">Japanese beetle</name>
    <dbReference type="NCBI Taxonomy" id="7064"/>
    <lineage>
        <taxon>Eukaryota</taxon>
        <taxon>Metazoa</taxon>
        <taxon>Ecdysozoa</taxon>
        <taxon>Arthropoda</taxon>
        <taxon>Hexapoda</taxon>
        <taxon>Insecta</taxon>
        <taxon>Pterygota</taxon>
        <taxon>Neoptera</taxon>
        <taxon>Endopterygota</taxon>
        <taxon>Coleoptera</taxon>
        <taxon>Polyphaga</taxon>
        <taxon>Scarabaeiformia</taxon>
        <taxon>Scarabaeidae</taxon>
        <taxon>Rutelinae</taxon>
        <taxon>Popillia</taxon>
    </lineage>
</organism>
<reference evidence="1 2" key="1">
    <citation type="journal article" date="2024" name="BMC Genomics">
        <title>De novo assembly and annotation of Popillia japonica's genome with initial clues to its potential as an invasive pest.</title>
        <authorList>
            <person name="Cucini C."/>
            <person name="Boschi S."/>
            <person name="Funari R."/>
            <person name="Cardaioli E."/>
            <person name="Iannotti N."/>
            <person name="Marturano G."/>
            <person name="Paoli F."/>
            <person name="Bruttini M."/>
            <person name="Carapelli A."/>
            <person name="Frati F."/>
            <person name="Nardi F."/>
        </authorList>
    </citation>
    <scope>NUCLEOTIDE SEQUENCE [LARGE SCALE GENOMIC DNA]</scope>
    <source>
        <strain evidence="1">DMR45628</strain>
    </source>
</reference>
<dbReference type="EMBL" id="JASPKY010000060">
    <property type="protein sequence ID" value="KAK9744270.1"/>
    <property type="molecule type" value="Genomic_DNA"/>
</dbReference>
<evidence type="ECO:0000313" key="2">
    <source>
        <dbReference type="Proteomes" id="UP001458880"/>
    </source>
</evidence>
<evidence type="ECO:0000313" key="1">
    <source>
        <dbReference type="EMBL" id="KAK9744270.1"/>
    </source>
</evidence>
<proteinExistence type="predicted"/>
<comment type="caution">
    <text evidence="1">The sequence shown here is derived from an EMBL/GenBank/DDBJ whole genome shotgun (WGS) entry which is preliminary data.</text>
</comment>